<organism evidence="1 2">
    <name type="scientific">Ovis ammon polii</name>
    <dbReference type="NCBI Taxonomy" id="230172"/>
    <lineage>
        <taxon>Eukaryota</taxon>
        <taxon>Metazoa</taxon>
        <taxon>Chordata</taxon>
        <taxon>Craniata</taxon>
        <taxon>Vertebrata</taxon>
        <taxon>Euteleostomi</taxon>
        <taxon>Mammalia</taxon>
        <taxon>Eutheria</taxon>
        <taxon>Laurasiatheria</taxon>
        <taxon>Artiodactyla</taxon>
        <taxon>Ruminantia</taxon>
        <taxon>Pecora</taxon>
        <taxon>Bovidae</taxon>
        <taxon>Caprinae</taxon>
        <taxon>Ovis</taxon>
    </lineage>
</organism>
<proteinExistence type="predicted"/>
<reference evidence="1" key="1">
    <citation type="submission" date="2022-03" db="EMBL/GenBank/DDBJ databases">
        <title>Genomic analyses of argali, domestic sheep and their hybrids provide insights into chromosomal evolution, heterosis and genetic basis of agronomic traits.</title>
        <authorList>
            <person name="Li M."/>
        </authorList>
    </citation>
    <scope>NUCLEOTIDE SEQUENCE</scope>
    <source>
        <strain evidence="1">CAU-MHL-2022a</strain>
        <tissue evidence="1">Skin</tissue>
    </source>
</reference>
<dbReference type="GO" id="GO:0000801">
    <property type="term" value="C:central element"/>
    <property type="evidence" value="ECO:0007669"/>
    <property type="project" value="TreeGrafter"/>
</dbReference>
<dbReference type="AlphaFoldDB" id="A0AAD4YAZ0"/>
<evidence type="ECO:0000313" key="1">
    <source>
        <dbReference type="EMBL" id="KAI4540642.1"/>
    </source>
</evidence>
<dbReference type="GO" id="GO:0007129">
    <property type="term" value="P:homologous chromosome pairing at meiosis"/>
    <property type="evidence" value="ECO:0007669"/>
    <property type="project" value="TreeGrafter"/>
</dbReference>
<dbReference type="EMBL" id="JAKZEL010000009">
    <property type="protein sequence ID" value="KAI4540642.1"/>
    <property type="molecule type" value="Genomic_DNA"/>
</dbReference>
<sequence length="224" mass="26145">MNDSLFVSLDRLLLEFECFEDIKEYKATVCKIHETINTTDEEIGHYCKHSKEIKDNCSNACSLSITYQLDTTYIARHYEKKNLTETLEEKSKKVEKRKELKERIFEKDPQPVLMLNKTAQNSQLFLPYESQKLVKPIKMHSSEPRVIDKKEESSVSQSKLANIDFKQKENDAHVLNDSAVNNHPKCTHVTAFKNSQNIMQFRLVTPQKQSDCNQWLEKRDTDLG</sequence>
<dbReference type="PANTHER" id="PTHR35449">
    <property type="entry name" value="PROTEIN SIX6OS1"/>
    <property type="match status" value="1"/>
</dbReference>
<gene>
    <name evidence="1" type="ORF">MG293_009683</name>
</gene>
<accession>A0AAD4YAZ0</accession>
<dbReference type="GO" id="GO:0048477">
    <property type="term" value="P:oogenesis"/>
    <property type="evidence" value="ECO:0007669"/>
    <property type="project" value="TreeGrafter"/>
</dbReference>
<dbReference type="Pfam" id="PF15676">
    <property type="entry name" value="S6OS1"/>
    <property type="match status" value="2"/>
</dbReference>
<dbReference type="InterPro" id="IPR031380">
    <property type="entry name" value="SIX6OS1"/>
</dbReference>
<name>A0AAD4YAZ0_OVIAM</name>
<comment type="caution">
    <text evidence="1">The sequence shown here is derived from an EMBL/GenBank/DDBJ whole genome shotgun (WGS) entry which is preliminary data.</text>
</comment>
<dbReference type="Proteomes" id="UP001214576">
    <property type="component" value="Unassembled WGS sequence"/>
</dbReference>
<dbReference type="GO" id="GO:0007283">
    <property type="term" value="P:spermatogenesis"/>
    <property type="evidence" value="ECO:0007669"/>
    <property type="project" value="TreeGrafter"/>
</dbReference>
<dbReference type="PANTHER" id="PTHR35449:SF1">
    <property type="entry name" value="PROTEIN SIX6OS1"/>
    <property type="match status" value="1"/>
</dbReference>
<evidence type="ECO:0000313" key="2">
    <source>
        <dbReference type="Proteomes" id="UP001214576"/>
    </source>
</evidence>
<keyword evidence="2" id="KW-1185">Reference proteome</keyword>
<protein>
    <submittedName>
        <fullName evidence="1">Uncharacterized protein</fullName>
    </submittedName>
</protein>
<dbReference type="GO" id="GO:0010705">
    <property type="term" value="P:meiotic DNA double-strand break processing involved in reciprocal meiotic recombination"/>
    <property type="evidence" value="ECO:0007669"/>
    <property type="project" value="TreeGrafter"/>
</dbReference>